<feature type="signal peptide" evidence="1">
    <location>
        <begin position="1"/>
        <end position="16"/>
    </location>
</feature>
<evidence type="ECO:0000313" key="2">
    <source>
        <dbReference type="EMBL" id="KAB0798311.1"/>
    </source>
</evidence>
<dbReference type="SMART" id="SM00708">
    <property type="entry name" value="PhBP"/>
    <property type="match status" value="1"/>
</dbReference>
<name>A0A5N4ALX6_PHOPY</name>
<evidence type="ECO:0000313" key="3">
    <source>
        <dbReference type="Proteomes" id="UP000327044"/>
    </source>
</evidence>
<keyword evidence="1" id="KW-0732">Signal</keyword>
<gene>
    <name evidence="2" type="ORF">PPYR_09304</name>
</gene>
<feature type="chain" id="PRO_5024413550" evidence="1">
    <location>
        <begin position="17"/>
        <end position="129"/>
    </location>
</feature>
<dbReference type="InterPro" id="IPR006170">
    <property type="entry name" value="PBP/GOBP"/>
</dbReference>
<dbReference type="FunCoup" id="A0A5N4ALX6">
    <property type="interactions" value="15"/>
</dbReference>
<organism evidence="2 3">
    <name type="scientific">Photinus pyralis</name>
    <name type="common">Common eastern firefly</name>
    <name type="synonym">Lampyris pyralis</name>
    <dbReference type="NCBI Taxonomy" id="7054"/>
    <lineage>
        <taxon>Eukaryota</taxon>
        <taxon>Metazoa</taxon>
        <taxon>Ecdysozoa</taxon>
        <taxon>Arthropoda</taxon>
        <taxon>Hexapoda</taxon>
        <taxon>Insecta</taxon>
        <taxon>Pterygota</taxon>
        <taxon>Neoptera</taxon>
        <taxon>Endopterygota</taxon>
        <taxon>Coleoptera</taxon>
        <taxon>Polyphaga</taxon>
        <taxon>Elateriformia</taxon>
        <taxon>Elateroidea</taxon>
        <taxon>Lampyridae</taxon>
        <taxon>Lampyrinae</taxon>
        <taxon>Photinus</taxon>
    </lineage>
</organism>
<evidence type="ECO:0000256" key="1">
    <source>
        <dbReference type="SAM" id="SignalP"/>
    </source>
</evidence>
<dbReference type="Gene3D" id="1.10.238.20">
    <property type="entry name" value="Pheromone/general odorant binding protein domain"/>
    <property type="match status" value="1"/>
</dbReference>
<protein>
    <submittedName>
        <fullName evidence="2">Uncharacterized protein</fullName>
    </submittedName>
</protein>
<accession>A0A5N4ALX6</accession>
<proteinExistence type="predicted"/>
<dbReference type="InParanoid" id="A0A5N4ALX6"/>
<dbReference type="Pfam" id="PF01395">
    <property type="entry name" value="PBP_GOBP"/>
    <property type="match status" value="1"/>
</dbReference>
<dbReference type="GO" id="GO:0005549">
    <property type="term" value="F:odorant binding"/>
    <property type="evidence" value="ECO:0007669"/>
    <property type="project" value="InterPro"/>
</dbReference>
<dbReference type="Proteomes" id="UP000327044">
    <property type="component" value="Unassembled WGS sequence"/>
</dbReference>
<dbReference type="CDD" id="cd23992">
    <property type="entry name" value="PBP_GOBP"/>
    <property type="match status" value="1"/>
</dbReference>
<comment type="caution">
    <text evidence="2">The sequence shown here is derived from an EMBL/GenBank/DDBJ whole genome shotgun (WGS) entry which is preliminary data.</text>
</comment>
<sequence length="129" mass="14853">MKLILLSLLVTVYTMRLDPVVIEKWEGQVEPYLDACVAIADVDWNIAKNMFRNVHLPDEGSFHCYIKCLYDKLSFLNSNQELNEDVMMEKVYALTPDLLQLCVSESGPIEDICLKTYNMTRCIIKDIAD</sequence>
<dbReference type="SUPFAM" id="SSF47565">
    <property type="entry name" value="Insect pheromone/odorant-binding proteins"/>
    <property type="match status" value="1"/>
</dbReference>
<keyword evidence="3" id="KW-1185">Reference proteome</keyword>
<dbReference type="AlphaFoldDB" id="A0A5N4ALX6"/>
<reference evidence="2 3" key="1">
    <citation type="journal article" date="2018" name="Elife">
        <title>Firefly genomes illuminate parallel origins of bioluminescence in beetles.</title>
        <authorList>
            <person name="Fallon T.R."/>
            <person name="Lower S.E."/>
            <person name="Chang C.H."/>
            <person name="Bessho-Uehara M."/>
            <person name="Martin G.J."/>
            <person name="Bewick A.J."/>
            <person name="Behringer M."/>
            <person name="Debat H.J."/>
            <person name="Wong I."/>
            <person name="Day J.C."/>
            <person name="Suvorov A."/>
            <person name="Silva C.J."/>
            <person name="Stanger-Hall K.F."/>
            <person name="Hall D.W."/>
            <person name="Schmitz R.J."/>
            <person name="Nelson D.R."/>
            <person name="Lewis S.M."/>
            <person name="Shigenobu S."/>
            <person name="Bybee S.M."/>
            <person name="Larracuente A.M."/>
            <person name="Oba Y."/>
            <person name="Weng J.K."/>
        </authorList>
    </citation>
    <scope>NUCLEOTIDE SEQUENCE [LARGE SCALE GENOMIC DNA]</scope>
    <source>
        <strain evidence="2">1611_PpyrPB1</strain>
        <tissue evidence="2">Whole body</tissue>
    </source>
</reference>
<dbReference type="InterPro" id="IPR036728">
    <property type="entry name" value="PBP_GOBP_sf"/>
</dbReference>
<dbReference type="EMBL" id="VVIM01000006">
    <property type="protein sequence ID" value="KAB0798311.1"/>
    <property type="molecule type" value="Genomic_DNA"/>
</dbReference>